<sequence>MLANKCCLSVASQSDLLNTVLDRLGQEVSQILTALAVQLVTPGLSVKIQTTVVRRLLESDVSSIYQILEEAILHSKPPHYNFDTQIDGYASIEFKTLPKPFPPPNSGYTFSTWLYIESASEGMHITLFGVFDSTQTSFTMAYVEKGSNCLILQSSLKTSMRFRYKFREKHWYGLSLTHRKARGTSSSKATLYIDGEMQESLKIPYPANSPSSTPLQGFIGSLRQFANPGLSFVKYALGHTMLIGQVLVPELVYQYYKLGPDYTGNYQDYLASYMTYEASSEWKVKQESTNSSSLPIKNSELMPEEAIIFALSGSLPVEQISRMLNKRDKDFLVSLLGTGTEIVVINKAIINIADAINKGQGIGFLAGGVTSFVPQSFVNNIYKIGGMSVLLYLIERATSKHEILQAVRLCFTSISTSYLNSEDFEKIHGYEIMGMILKEKDASCICEDLLAMILTFVGLEREFLINPMAYRYLVADFSIWSRADVAVQRNHLNQFLIFSNGKSFHSLNNSRLVRINVVKKFLAALRSGVPLSMLPHYLVALQGILKNNFSTENIRAISIAVVFMLHRKGHQRKHSVQISDSGKGTTLPLTALQYTGKCILKMLESILCEVDTSCVGHLDKFAYTITNRWSLLLLSHSQTRLSALNILSRLLASQGRSYVNKFGDKNDGFAICEALLLNSNENIWLGLFKILFGLEVDANLLHSGTRLYDMFGGSLQVAIPEIFPVILAILQRRMCSIADDLTGHDLAAIKVINTAKSHARNDSLDSVMGETISAVSKPVDIHQKIDELAKVIQYLTEAHECSKSFRDLCLSEPIRNVLITILYPLKCQLKRGASSNEIASELSAKQSGTVEAHYDNLEAPAVSRVREAGPAGRSRAPSLRRSGSSFILLGLQRYEDCDIPIVRGDKSNLQQLRSLGLMAPLVDSLSAVLVQSILEGIIRVTDVSIPQLHVLDPQDTTHFVTFWSDIQRDVVKNLRELFSTDKSLLTTVRPFTNLCKYLSILYCNIEQGNFVDGEVVLFELIGEMLEYLQRSEISSLKSIRICDNSVTLLQETFHKVLKTLILMRLSNITTNENILRTHSDFATLHHILYFQQVLFHGTIKPSFLRHLFYQLYRLTSPNIVMDFRLLITDVLRCLLFLQTTQAIRILQEAKEPAVKASSKGWEDLLSSDSETFLRWLETQRENLDPFFLSELGQYWAAFATTQNKLSMERVNDLVKRRRSHVKSHVSKALHRQSVLAKYENTSSSWYDNVVQVESSKLQKGYQDATDNMKFMETRWSAMRDELTREHAIFASQEDSFWRLDHTECSLRQRKKMRPMKHSRSMNQAKGQNTKSNRSNSLKIPIDERDYEIVSGPIQSVSGTDSGHTEDKNRRVLRSLDIGDEVREIYNVSRIAGLNAIEGLLVLGEMKMYIIDNYFNRSDNEICDVWDESVQSQRDPILQILAGQEISRTVLMEPDTSKTAHQCRVFPYDMLTSASKRQFLFRDVALELFFSDGRNHLITLANNERDTIHRKILERSTLSDPTPESSRKDTVATFGSFSSKIMSVFTNSPATQAASRWERREISNFEYLMTLNSLAGRSYNDLTQYPVMPWILADYSSEILDLTKSSTFRDLSKNMGSQTVERKRNFQERYESFASAGIDDTKPFHFGTHYSSAMIVCSFLIRLVPFVDSYLLLQGGHFDHPDRLFYSIEKAWLSASRDNMTDVRELSPEWYYLPEFLRNSNKFNFGTTQASNHRIDDVILPPWAHGCPEVFIQKHREALECEYVSQRLHLWIDLIFGYKQLGVPAVEATNVYHALSYHGAIDLDSVRDPLERLATIGIIHNFGQTPRQVFSRPHVQRSPPVRQISLCSQLTHLMSRSIASRTTGPIVGIDVHGQIRAHSYHDIPLKAKQGFTINIASTDGTLRVKNSEGQLAGLFSALHAESILHCHSIGNSIVLASQDTTLSVSRLSIKNNTSITLHAQTYLRGHLSPISAMATSVAFSIIVSGDTDGLVILFDLNRAEYVRTILSGTTKVSALAVCDMTGNIAVCTKDTIRLFTVNGRLLAIHRINESQGISSCKIHTDDVILTGHANGQTLIWKMQLDATSNSSPWNLSLVRTLGPPVSSEAITSIATSMSTVYTGSESGPFVKGRRDLLQ</sequence>
<dbReference type="Pfam" id="PF13385">
    <property type="entry name" value="Laminin_G_3"/>
    <property type="match status" value="1"/>
</dbReference>
<evidence type="ECO:0000259" key="8">
    <source>
        <dbReference type="PROSITE" id="PS51783"/>
    </source>
</evidence>
<dbReference type="InterPro" id="IPR051944">
    <property type="entry name" value="BEACH_domain_protein"/>
</dbReference>
<dbReference type="eggNOG" id="KOG1786">
    <property type="taxonomic scope" value="Eukaryota"/>
</dbReference>
<reference evidence="9 10" key="1">
    <citation type="journal article" date="2013" name="MBio">
        <title>Genome sequencing of the plant pathogen Taphrina deformans, the causal agent of peach leaf curl.</title>
        <authorList>
            <person name="Cisse O.H."/>
            <person name="Almeida J.M.G.C.F."/>
            <person name="Fonseca A."/>
            <person name="Kumar A.A."/>
            <person name="Salojaervi J."/>
            <person name="Overmyer K."/>
            <person name="Hauser P.M."/>
            <person name="Pagni M."/>
        </authorList>
    </citation>
    <scope>NUCLEOTIDE SEQUENCE [LARGE SCALE GENOMIC DNA]</scope>
    <source>
        <strain evidence="10">PYCC 5710 / ATCC 11124 / CBS 356.35 / IMI 108563 / JCM 9778 / NBRC 8474</strain>
    </source>
</reference>
<feature type="compositionally biased region" description="Basic residues" evidence="6">
    <location>
        <begin position="1309"/>
        <end position="1319"/>
    </location>
</feature>
<gene>
    <name evidence="9" type="ORF">TAPDE_000654</name>
</gene>
<keyword evidence="2" id="KW-0677">Repeat</keyword>
<dbReference type="Pfam" id="PF02138">
    <property type="entry name" value="Beach"/>
    <property type="match status" value="1"/>
</dbReference>
<dbReference type="PROSITE" id="PS50082">
    <property type="entry name" value="WD_REPEATS_2"/>
    <property type="match status" value="1"/>
</dbReference>
<feature type="region of interest" description="Disordered" evidence="6">
    <location>
        <begin position="1309"/>
        <end position="1335"/>
    </location>
</feature>
<dbReference type="EMBL" id="CAHR02000021">
    <property type="protein sequence ID" value="CCG80985.1"/>
    <property type="molecule type" value="Genomic_DNA"/>
</dbReference>
<protein>
    <recommendedName>
        <fullName evidence="4">Beige protein homolog 1</fullName>
    </recommendedName>
</protein>
<dbReference type="SUPFAM" id="SSF81837">
    <property type="entry name" value="BEACH domain"/>
    <property type="match status" value="1"/>
</dbReference>
<keyword evidence="10" id="KW-1185">Reference proteome</keyword>
<dbReference type="InterPro" id="IPR011993">
    <property type="entry name" value="PH-like_dom_sf"/>
</dbReference>
<dbReference type="Gene3D" id="1.10.1540.10">
    <property type="entry name" value="BEACH domain"/>
    <property type="match status" value="1"/>
</dbReference>
<dbReference type="SMART" id="SM00320">
    <property type="entry name" value="WD40"/>
    <property type="match status" value="3"/>
</dbReference>
<dbReference type="SMART" id="SM01026">
    <property type="entry name" value="Beach"/>
    <property type="match status" value="1"/>
</dbReference>
<dbReference type="STRING" id="1097556.R4XCD5"/>
<dbReference type="SUPFAM" id="SSF50978">
    <property type="entry name" value="WD40 repeat-like"/>
    <property type="match status" value="1"/>
</dbReference>
<feature type="domain" description="BEACH" evidence="7">
    <location>
        <begin position="1541"/>
        <end position="1836"/>
    </location>
</feature>
<dbReference type="SUPFAM" id="SSF50729">
    <property type="entry name" value="PH domain-like"/>
    <property type="match status" value="1"/>
</dbReference>
<evidence type="ECO:0000256" key="6">
    <source>
        <dbReference type="SAM" id="MobiDB-lite"/>
    </source>
</evidence>
<dbReference type="eggNOG" id="KOG1788">
    <property type="taxonomic scope" value="Eukaryota"/>
</dbReference>
<dbReference type="CDD" id="cd06071">
    <property type="entry name" value="Beach"/>
    <property type="match status" value="1"/>
</dbReference>
<dbReference type="InterPro" id="IPR000409">
    <property type="entry name" value="BEACH_dom"/>
</dbReference>
<dbReference type="Pfam" id="PF15787">
    <property type="entry name" value="DUF4704"/>
    <property type="match status" value="1"/>
</dbReference>
<comment type="caution">
    <text evidence="9">The sequence shown here is derived from an EMBL/GenBank/DDBJ whole genome shotgun (WGS) entry which is preliminary data.</text>
</comment>
<dbReference type="Pfam" id="PF14844">
    <property type="entry name" value="PH_BEACH"/>
    <property type="match status" value="1"/>
</dbReference>
<keyword evidence="1 5" id="KW-0853">WD repeat</keyword>
<evidence type="ECO:0000256" key="2">
    <source>
        <dbReference type="ARBA" id="ARBA00022737"/>
    </source>
</evidence>
<dbReference type="InterPro" id="IPR031570">
    <property type="entry name" value="NBEA/BDCP_DUF4704"/>
</dbReference>
<feature type="repeat" description="WD" evidence="5">
    <location>
        <begin position="1962"/>
        <end position="2003"/>
    </location>
</feature>
<dbReference type="InterPro" id="IPR001680">
    <property type="entry name" value="WD40_rpt"/>
</dbReference>
<dbReference type="InterPro" id="IPR015943">
    <property type="entry name" value="WD40/YVTN_repeat-like_dom_sf"/>
</dbReference>
<accession>R4XCD5</accession>
<name>R4XCD5_TAPDE</name>
<dbReference type="InterPro" id="IPR023362">
    <property type="entry name" value="PH-BEACH_dom"/>
</dbReference>
<dbReference type="CDD" id="cd01201">
    <property type="entry name" value="PH_BEACH"/>
    <property type="match status" value="1"/>
</dbReference>
<dbReference type="Gene3D" id="2.30.29.30">
    <property type="entry name" value="Pleckstrin-homology domain (PH domain)/Phosphotyrosine-binding domain (PTB)"/>
    <property type="match status" value="1"/>
</dbReference>
<dbReference type="Gene3D" id="2.60.120.200">
    <property type="match status" value="1"/>
</dbReference>
<evidence type="ECO:0000259" key="7">
    <source>
        <dbReference type="PROSITE" id="PS50197"/>
    </source>
</evidence>
<evidence type="ECO:0000313" key="10">
    <source>
        <dbReference type="Proteomes" id="UP000013776"/>
    </source>
</evidence>
<evidence type="ECO:0000256" key="5">
    <source>
        <dbReference type="PROSITE-ProRule" id="PRU00221"/>
    </source>
</evidence>
<dbReference type="InterPro" id="IPR013320">
    <property type="entry name" value="ConA-like_dom_sf"/>
</dbReference>
<dbReference type="OrthoDB" id="26681at2759"/>
<dbReference type="Gene3D" id="2.130.10.10">
    <property type="entry name" value="YVTN repeat-like/Quinoprotein amine dehydrogenase"/>
    <property type="match status" value="1"/>
</dbReference>
<comment type="function">
    <text evidence="3">May be involved in protein sorting and cell wall formation.</text>
</comment>
<feature type="domain" description="BEACH-type PH" evidence="8">
    <location>
        <begin position="1376"/>
        <end position="1512"/>
    </location>
</feature>
<dbReference type="VEuPathDB" id="FungiDB:TAPDE_000654"/>
<dbReference type="PANTHER" id="PTHR46108:SF4">
    <property type="entry name" value="BLUE CHEESE"/>
    <property type="match status" value="1"/>
</dbReference>
<dbReference type="FunFam" id="1.10.1540.10:FF:000001">
    <property type="entry name" value="neurobeachin isoform X1"/>
    <property type="match status" value="1"/>
</dbReference>
<dbReference type="InterPro" id="IPR036322">
    <property type="entry name" value="WD40_repeat_dom_sf"/>
</dbReference>
<dbReference type="PANTHER" id="PTHR46108">
    <property type="entry name" value="BLUE CHEESE"/>
    <property type="match status" value="1"/>
</dbReference>
<dbReference type="PROSITE" id="PS51783">
    <property type="entry name" value="PH_BEACH"/>
    <property type="match status" value="1"/>
</dbReference>
<evidence type="ECO:0000256" key="4">
    <source>
        <dbReference type="ARBA" id="ARBA00073334"/>
    </source>
</evidence>
<evidence type="ECO:0000256" key="1">
    <source>
        <dbReference type="ARBA" id="ARBA00022574"/>
    </source>
</evidence>
<organism evidence="9 10">
    <name type="scientific">Taphrina deformans (strain PYCC 5710 / ATCC 11124 / CBS 356.35 / IMI 108563 / JCM 9778 / NBRC 8474)</name>
    <name type="common">Peach leaf curl fungus</name>
    <name type="synonym">Lalaria deformans</name>
    <dbReference type="NCBI Taxonomy" id="1097556"/>
    <lineage>
        <taxon>Eukaryota</taxon>
        <taxon>Fungi</taxon>
        <taxon>Dikarya</taxon>
        <taxon>Ascomycota</taxon>
        <taxon>Taphrinomycotina</taxon>
        <taxon>Taphrinomycetes</taxon>
        <taxon>Taphrinales</taxon>
        <taxon>Taphrinaceae</taxon>
        <taxon>Taphrina</taxon>
    </lineage>
</organism>
<dbReference type="PROSITE" id="PS50197">
    <property type="entry name" value="BEACH"/>
    <property type="match status" value="1"/>
</dbReference>
<feature type="compositionally biased region" description="Polar residues" evidence="6">
    <location>
        <begin position="1320"/>
        <end position="1335"/>
    </location>
</feature>
<proteinExistence type="predicted"/>
<dbReference type="InterPro" id="IPR036372">
    <property type="entry name" value="BEACH_dom_sf"/>
</dbReference>
<dbReference type="Proteomes" id="UP000013776">
    <property type="component" value="Unassembled WGS sequence"/>
</dbReference>
<evidence type="ECO:0000313" key="9">
    <source>
        <dbReference type="EMBL" id="CCG80985.1"/>
    </source>
</evidence>
<dbReference type="SUPFAM" id="SSF49899">
    <property type="entry name" value="Concanavalin A-like lectins/glucanases"/>
    <property type="match status" value="1"/>
</dbReference>
<evidence type="ECO:0000256" key="3">
    <source>
        <dbReference type="ARBA" id="ARBA00054699"/>
    </source>
</evidence>